<evidence type="ECO:0000259" key="2">
    <source>
        <dbReference type="PROSITE" id="PS50179"/>
    </source>
</evidence>
<evidence type="ECO:0000313" key="3">
    <source>
        <dbReference type="EMBL" id="GAB1224515.1"/>
    </source>
</evidence>
<feature type="region of interest" description="Disordered" evidence="1">
    <location>
        <begin position="340"/>
        <end position="369"/>
    </location>
</feature>
<dbReference type="InterPro" id="IPR002014">
    <property type="entry name" value="VHS_dom"/>
</dbReference>
<evidence type="ECO:0000256" key="1">
    <source>
        <dbReference type="SAM" id="MobiDB-lite"/>
    </source>
</evidence>
<protein>
    <recommendedName>
        <fullName evidence="2">VHS domain-containing protein</fullName>
    </recommendedName>
</protein>
<gene>
    <name evidence="3" type="ORF">ENUP19_0205G0020</name>
</gene>
<sequence length="369" mass="42875">MSNKSVPLSQLIGEAVSDLNPTPAISRFEIISNIIKKIERAGTSLRLQTIIKMKYYLKKQISEKEMYYTFCLVDYVLCNSPSFRRQVTDIDFIAYIEVIGEFKNVKIGNKNLNSVSRKCRELVQEWTFKFPNELEEYVFLYNKYKQRGLFFPELKKEESLSVKTEEIPKKWMEIIQKCKKTEKQIRVTVHKATEVDELIELYKEGTNLNCELMEIQLRLFDKKNQFDSSELDKLNAFINCYQHCLQLLANQINMNQTLKLDTVVSPIDSCTPLIVPTMEDPKEAIADKRIGMVTPRSFKKPTLVKPPECKGLPICQPIHRTISLYSDEFEKQTGISADPFYTTDSLRNDNKDNSQQSQYTDYQTDITGL</sequence>
<feature type="compositionally biased region" description="Polar residues" evidence="1">
    <location>
        <begin position="353"/>
        <end position="369"/>
    </location>
</feature>
<dbReference type="PROSITE" id="PS50179">
    <property type="entry name" value="VHS"/>
    <property type="match status" value="1"/>
</dbReference>
<dbReference type="InterPro" id="IPR008942">
    <property type="entry name" value="ENTH_VHS"/>
</dbReference>
<dbReference type="Gene3D" id="1.25.40.90">
    <property type="match status" value="1"/>
</dbReference>
<keyword evidence="4" id="KW-1185">Reference proteome</keyword>
<name>A0ABQ0DNU1_9EUKA</name>
<dbReference type="Proteomes" id="UP001628156">
    <property type="component" value="Unassembled WGS sequence"/>
</dbReference>
<comment type="caution">
    <text evidence="3">The sequence shown here is derived from an EMBL/GenBank/DDBJ whole genome shotgun (WGS) entry which is preliminary data.</text>
</comment>
<proteinExistence type="predicted"/>
<organism evidence="3 4">
    <name type="scientific">Entamoeba nuttalli</name>
    <dbReference type="NCBI Taxonomy" id="412467"/>
    <lineage>
        <taxon>Eukaryota</taxon>
        <taxon>Amoebozoa</taxon>
        <taxon>Evosea</taxon>
        <taxon>Archamoebae</taxon>
        <taxon>Mastigamoebida</taxon>
        <taxon>Entamoebidae</taxon>
        <taxon>Entamoeba</taxon>
    </lineage>
</organism>
<feature type="domain" description="VHS" evidence="2">
    <location>
        <begin position="15"/>
        <end position="152"/>
    </location>
</feature>
<dbReference type="EMBL" id="BAAFRS010000205">
    <property type="protein sequence ID" value="GAB1224515.1"/>
    <property type="molecule type" value="Genomic_DNA"/>
</dbReference>
<reference evidence="3 4" key="1">
    <citation type="journal article" date="2019" name="PLoS Negl. Trop. Dis.">
        <title>Whole genome sequencing of Entamoeba nuttalli reveals mammalian host-related molecular signatures and a novel octapeptide-repeat surface protein.</title>
        <authorList>
            <person name="Tanaka M."/>
            <person name="Makiuchi T."/>
            <person name="Komiyama T."/>
            <person name="Shiina T."/>
            <person name="Osaki K."/>
            <person name="Tachibana H."/>
        </authorList>
    </citation>
    <scope>NUCLEOTIDE SEQUENCE [LARGE SCALE GENOMIC DNA]</scope>
    <source>
        <strain evidence="3 4">P19-061405</strain>
    </source>
</reference>
<dbReference type="SUPFAM" id="SSF48464">
    <property type="entry name" value="ENTH/VHS domain"/>
    <property type="match status" value="1"/>
</dbReference>
<evidence type="ECO:0000313" key="4">
    <source>
        <dbReference type="Proteomes" id="UP001628156"/>
    </source>
</evidence>
<accession>A0ABQ0DNU1</accession>